<name>A0A485L6G9_9STRA</name>
<dbReference type="SUPFAM" id="SSF51395">
    <property type="entry name" value="FMN-linked oxidoreductases"/>
    <property type="match status" value="1"/>
</dbReference>
<evidence type="ECO:0000313" key="7">
    <source>
        <dbReference type="Proteomes" id="UP000332933"/>
    </source>
</evidence>
<evidence type="ECO:0000256" key="3">
    <source>
        <dbReference type="ARBA" id="ARBA00023002"/>
    </source>
</evidence>
<sequence length="355" mass="37887">MPSLFSPLTLGSTELTNRIFLAPLTRCRNGPTHTPNALVKDYYTQRATAGLIISECSMVAPKTSAYSGEPGLYTPAQIEAWKAITDAVHAKGGKMVCQIWHAGRAAHPALNDGAEAVSASAIAIDGEAHTSHGKVPHVVPRALGTDEIPTIIQSFATAAKNAVEVAGFDGVEIHGANGFLVDQFLRSSTNTRMDGYGGSLQKRTRFLRELLVAVTAAVGAEKVGIRFSPLNGYNDMHDNDPMALSMAVAKIAQDFSLAYVHVVRGDELHEQKGNVLPVFREHFKNVLVANMHYSKDEANAAIAAGEIDAVAFGLDFLANPDLPARFAANAELTTPDSTTFYVGGAKGYTDYPMMA</sequence>
<dbReference type="Proteomes" id="UP000332933">
    <property type="component" value="Unassembled WGS sequence"/>
</dbReference>
<evidence type="ECO:0000259" key="4">
    <source>
        <dbReference type="Pfam" id="PF00724"/>
    </source>
</evidence>
<keyword evidence="7" id="KW-1185">Reference proteome</keyword>
<protein>
    <submittedName>
        <fullName evidence="6">Aste57867_16724 protein</fullName>
    </submittedName>
</protein>
<dbReference type="GO" id="GO:0010181">
    <property type="term" value="F:FMN binding"/>
    <property type="evidence" value="ECO:0007669"/>
    <property type="project" value="InterPro"/>
</dbReference>
<dbReference type="PANTHER" id="PTHR22893:SF91">
    <property type="entry name" value="NADPH DEHYDROGENASE 2-RELATED"/>
    <property type="match status" value="1"/>
</dbReference>
<evidence type="ECO:0000313" key="5">
    <source>
        <dbReference type="EMBL" id="KAF0692181.1"/>
    </source>
</evidence>
<reference evidence="5" key="2">
    <citation type="submission" date="2019-06" db="EMBL/GenBank/DDBJ databases">
        <title>Genomics analysis of Aphanomyces spp. identifies a new class of oomycete effector associated with host adaptation.</title>
        <authorList>
            <person name="Gaulin E."/>
        </authorList>
    </citation>
    <scope>NUCLEOTIDE SEQUENCE</scope>
    <source>
        <strain evidence="5">CBS 578.67</strain>
    </source>
</reference>
<dbReference type="GO" id="GO:0005829">
    <property type="term" value="C:cytosol"/>
    <property type="evidence" value="ECO:0007669"/>
    <property type="project" value="UniProtKB-ARBA"/>
</dbReference>
<dbReference type="InterPro" id="IPR045247">
    <property type="entry name" value="Oye-like"/>
</dbReference>
<organism evidence="6 7">
    <name type="scientific">Aphanomyces stellatus</name>
    <dbReference type="NCBI Taxonomy" id="120398"/>
    <lineage>
        <taxon>Eukaryota</taxon>
        <taxon>Sar</taxon>
        <taxon>Stramenopiles</taxon>
        <taxon>Oomycota</taxon>
        <taxon>Saprolegniomycetes</taxon>
        <taxon>Saprolegniales</taxon>
        <taxon>Verrucalvaceae</taxon>
        <taxon>Aphanomyces</taxon>
    </lineage>
</organism>
<dbReference type="InterPro" id="IPR013785">
    <property type="entry name" value="Aldolase_TIM"/>
</dbReference>
<evidence type="ECO:0000313" key="6">
    <source>
        <dbReference type="EMBL" id="VFT93494.1"/>
    </source>
</evidence>
<feature type="domain" description="NADH:flavin oxidoreductase/NADH oxidase N-terminal" evidence="4">
    <location>
        <begin position="3"/>
        <end position="330"/>
    </location>
</feature>
<dbReference type="Gene3D" id="3.20.20.70">
    <property type="entry name" value="Aldolase class I"/>
    <property type="match status" value="1"/>
</dbReference>
<evidence type="ECO:0000256" key="1">
    <source>
        <dbReference type="ARBA" id="ARBA00001917"/>
    </source>
</evidence>
<gene>
    <name evidence="6" type="primary">Aste57867_16724</name>
    <name evidence="5" type="ORF">As57867_016667</name>
    <name evidence="6" type="ORF">ASTE57867_16724</name>
</gene>
<proteinExistence type="inferred from homology"/>
<keyword evidence="3" id="KW-0560">Oxidoreductase</keyword>
<dbReference type="CDD" id="cd02933">
    <property type="entry name" value="OYE_like_FMN"/>
    <property type="match status" value="1"/>
</dbReference>
<dbReference type="EMBL" id="VJMH01005932">
    <property type="protein sequence ID" value="KAF0692181.1"/>
    <property type="molecule type" value="Genomic_DNA"/>
</dbReference>
<dbReference type="GO" id="GO:0016628">
    <property type="term" value="F:oxidoreductase activity, acting on the CH-CH group of donors, NAD or NADP as acceptor"/>
    <property type="evidence" value="ECO:0007669"/>
    <property type="project" value="UniProtKB-ARBA"/>
</dbReference>
<comment type="similarity">
    <text evidence="2">Belongs to the NADH:flavin oxidoreductase/NADH oxidase family.</text>
</comment>
<dbReference type="EMBL" id="CAADRA010005953">
    <property type="protein sequence ID" value="VFT93494.1"/>
    <property type="molecule type" value="Genomic_DNA"/>
</dbReference>
<evidence type="ECO:0000256" key="2">
    <source>
        <dbReference type="ARBA" id="ARBA00005979"/>
    </source>
</evidence>
<dbReference type="OrthoDB" id="1663137at2759"/>
<reference evidence="6 7" key="1">
    <citation type="submission" date="2019-03" db="EMBL/GenBank/DDBJ databases">
        <authorList>
            <person name="Gaulin E."/>
            <person name="Dumas B."/>
        </authorList>
    </citation>
    <scope>NUCLEOTIDE SEQUENCE [LARGE SCALE GENOMIC DNA]</scope>
    <source>
        <strain evidence="6">CBS 568.67</strain>
    </source>
</reference>
<dbReference type="AlphaFoldDB" id="A0A485L6G9"/>
<comment type="cofactor">
    <cofactor evidence="1">
        <name>FMN</name>
        <dbReference type="ChEBI" id="CHEBI:58210"/>
    </cofactor>
</comment>
<dbReference type="Pfam" id="PF00724">
    <property type="entry name" value="Oxidored_FMN"/>
    <property type="match status" value="1"/>
</dbReference>
<dbReference type="FunFam" id="3.20.20.70:FF:000059">
    <property type="entry name" value="N-ethylmaleimide reductase, FMN-linked"/>
    <property type="match status" value="1"/>
</dbReference>
<accession>A0A485L6G9</accession>
<dbReference type="InterPro" id="IPR001155">
    <property type="entry name" value="OxRdtase_FMN_N"/>
</dbReference>
<dbReference type="PANTHER" id="PTHR22893">
    <property type="entry name" value="NADH OXIDOREDUCTASE-RELATED"/>
    <property type="match status" value="1"/>
</dbReference>